<evidence type="ECO:0000313" key="2">
    <source>
        <dbReference type="Proteomes" id="UP000218615"/>
    </source>
</evidence>
<dbReference type="PIRSF" id="PIRSF029129">
    <property type="entry name" value="DUF1786_pyruvate_format-lyase"/>
    <property type="match status" value="1"/>
</dbReference>
<evidence type="ECO:0000313" key="1">
    <source>
        <dbReference type="EMBL" id="SNQ60540.1"/>
    </source>
</evidence>
<keyword evidence="2" id="KW-1185">Reference proteome</keyword>
<dbReference type="InterPro" id="IPR014846">
    <property type="entry name" value="DUF1786_pyruvate_format-lyase"/>
</dbReference>
<dbReference type="Proteomes" id="UP000218615">
    <property type="component" value="Unassembled WGS sequence"/>
</dbReference>
<dbReference type="InterPro" id="IPR043129">
    <property type="entry name" value="ATPase_NBD"/>
</dbReference>
<gene>
    <name evidence="1" type="ORF">MNV_1870002</name>
</gene>
<protein>
    <recommendedName>
        <fullName evidence="3">Pyruvate formate-lyase activating enzyme</fullName>
    </recommendedName>
</protein>
<name>A0A284VMN3_9EURY</name>
<dbReference type="Pfam" id="PF08735">
    <property type="entry name" value="DUF1786"/>
    <property type="match status" value="1"/>
</dbReference>
<dbReference type="AlphaFoldDB" id="A0A284VMN3"/>
<dbReference type="RefSeq" id="WP_256999990.1">
    <property type="nucleotide sequence ID" value="NZ_FZMP01000098.1"/>
</dbReference>
<reference evidence="2" key="1">
    <citation type="submission" date="2017-06" db="EMBL/GenBank/DDBJ databases">
        <authorList>
            <person name="Cremers G."/>
        </authorList>
    </citation>
    <scope>NUCLEOTIDE SEQUENCE [LARGE SCALE GENOMIC DNA]</scope>
</reference>
<accession>A0A284VMN3</accession>
<evidence type="ECO:0008006" key="3">
    <source>
        <dbReference type="Google" id="ProtNLM"/>
    </source>
</evidence>
<sequence length="352" mass="38686">MQKDISMYSMRFLAIDVGMGTQDILLYDSRQNIENCVKMVLPSQTRIIAHQVADATRSKQDIVLVGETMGGGPSTGAVKRHIEAGLTVYATEKAALTLNDDLDKVKEMGVVMINEDEEHELNAARIRMCDVDKQALEKALSFFGVKFPDKFAVAVQDHGYSPDTSNRIFRFDYFRRIIEAGGTLDSFVYKGNIPDRFTRMKAVERTLPGALLMDTGFAAIRGALLDEAASYPCLVVNIGNGHTLASVVDGKKLLSLFEHHTHQMTTAGLDDYLKRLCEGTLGFREIFDAGGHGCYVGEAVGLENLGSILVTGPNRSIMRRSALGVRFAAPFGDMMLTGCFGLMDAYLNYARN</sequence>
<dbReference type="SUPFAM" id="SSF53067">
    <property type="entry name" value="Actin-like ATPase domain"/>
    <property type="match status" value="1"/>
</dbReference>
<dbReference type="EMBL" id="FZMP01000098">
    <property type="protein sequence ID" value="SNQ60540.1"/>
    <property type="molecule type" value="Genomic_DNA"/>
</dbReference>
<organism evidence="1 2">
    <name type="scientific">Candidatus Methanoperedens nitratireducens</name>
    <dbReference type="NCBI Taxonomy" id="1392998"/>
    <lineage>
        <taxon>Archaea</taxon>
        <taxon>Methanobacteriati</taxon>
        <taxon>Methanobacteriota</taxon>
        <taxon>Stenosarchaea group</taxon>
        <taxon>Methanomicrobia</taxon>
        <taxon>Methanosarcinales</taxon>
        <taxon>ANME-2 cluster</taxon>
        <taxon>Candidatus Methanoperedentaceae</taxon>
        <taxon>Candidatus Methanoperedens</taxon>
    </lineage>
</organism>
<dbReference type="STRING" id="1392998.ANME2D_00024"/>
<proteinExistence type="predicted"/>